<feature type="non-terminal residue" evidence="2">
    <location>
        <position position="407"/>
    </location>
</feature>
<evidence type="ECO:0000313" key="2">
    <source>
        <dbReference type="EMBL" id="KAJ8872334.1"/>
    </source>
</evidence>
<accession>A0ABQ9GK08</accession>
<feature type="region of interest" description="Disordered" evidence="1">
    <location>
        <begin position="42"/>
        <end position="65"/>
    </location>
</feature>
<dbReference type="EMBL" id="JARBHB010000011">
    <property type="protein sequence ID" value="KAJ8872334.1"/>
    <property type="molecule type" value="Genomic_DNA"/>
</dbReference>
<evidence type="ECO:0008006" key="4">
    <source>
        <dbReference type="Google" id="ProtNLM"/>
    </source>
</evidence>
<feature type="region of interest" description="Disordered" evidence="1">
    <location>
        <begin position="320"/>
        <end position="359"/>
    </location>
</feature>
<feature type="compositionally biased region" description="Basic and acidic residues" evidence="1">
    <location>
        <begin position="44"/>
        <end position="57"/>
    </location>
</feature>
<proteinExistence type="predicted"/>
<name>A0ABQ9GK08_9NEOP</name>
<feature type="region of interest" description="Disordered" evidence="1">
    <location>
        <begin position="171"/>
        <end position="253"/>
    </location>
</feature>
<evidence type="ECO:0000313" key="3">
    <source>
        <dbReference type="Proteomes" id="UP001159363"/>
    </source>
</evidence>
<protein>
    <recommendedName>
        <fullName evidence="4">Replicase polyprotein 1a</fullName>
    </recommendedName>
</protein>
<keyword evidence="3" id="KW-1185">Reference proteome</keyword>
<dbReference type="Proteomes" id="UP001159363">
    <property type="component" value="Chromosome 10"/>
</dbReference>
<comment type="caution">
    <text evidence="2">The sequence shown here is derived from an EMBL/GenBank/DDBJ whole genome shotgun (WGS) entry which is preliminary data.</text>
</comment>
<feature type="compositionally biased region" description="Basic and acidic residues" evidence="1">
    <location>
        <begin position="322"/>
        <end position="332"/>
    </location>
</feature>
<reference evidence="2 3" key="1">
    <citation type="submission" date="2023-02" db="EMBL/GenBank/DDBJ databases">
        <title>LHISI_Scaffold_Assembly.</title>
        <authorList>
            <person name="Stuart O.P."/>
            <person name="Cleave R."/>
            <person name="Magrath M.J.L."/>
            <person name="Mikheyev A.S."/>
        </authorList>
    </citation>
    <scope>NUCLEOTIDE SEQUENCE [LARGE SCALE GENOMIC DNA]</scope>
    <source>
        <strain evidence="2">Daus_M_001</strain>
        <tissue evidence="2">Leg muscle</tissue>
    </source>
</reference>
<evidence type="ECO:0000256" key="1">
    <source>
        <dbReference type="SAM" id="MobiDB-lite"/>
    </source>
</evidence>
<organism evidence="2 3">
    <name type="scientific">Dryococelus australis</name>
    <dbReference type="NCBI Taxonomy" id="614101"/>
    <lineage>
        <taxon>Eukaryota</taxon>
        <taxon>Metazoa</taxon>
        <taxon>Ecdysozoa</taxon>
        <taxon>Arthropoda</taxon>
        <taxon>Hexapoda</taxon>
        <taxon>Insecta</taxon>
        <taxon>Pterygota</taxon>
        <taxon>Neoptera</taxon>
        <taxon>Polyneoptera</taxon>
        <taxon>Phasmatodea</taxon>
        <taxon>Verophasmatodea</taxon>
        <taxon>Anareolatae</taxon>
        <taxon>Phasmatidae</taxon>
        <taxon>Eurycanthinae</taxon>
        <taxon>Dryococelus</taxon>
    </lineage>
</organism>
<sequence>MQNERSGKHFAFSVAHIPVDRKAVIKVERVSEEIWAALNSEVSTEQRRNERAGENRRFSRKSVDRRHRPARFPHAEICVARPEIEPGSPWWEASRLTAQPPWPQLKSKQKIRALVITNHCKSITTQKENIGFFNYKHAVSLSVARRRHIGNAFHTTSANLLDFDANDGDYDDDDDGDDDYDNDHDDCDTDDDDANVKIKHDDESDNDDYDTDDDDNDDDYDDYDDEEDGVKDDDGDGDNDYDNYDDVDDDSDELTAGMLKTNKMSTSSLFCGSNGHRRNDESCAAPGATGQDESAIWAAVDIEVLEADVGEVRCVWSSAGMKGRDGAGDPRENPSTSGIVRHDPHMRGSGSDPAGGLNPVRLGRILATSQAMLEVSATGSNACVANPRHGLAKALQVTWVMSNETSP</sequence>
<feature type="compositionally biased region" description="Acidic residues" evidence="1">
    <location>
        <begin position="171"/>
        <end position="193"/>
    </location>
</feature>
<feature type="compositionally biased region" description="Acidic residues" evidence="1">
    <location>
        <begin position="203"/>
        <end position="253"/>
    </location>
</feature>
<gene>
    <name evidence="2" type="ORF">PR048_025938</name>
</gene>